<reference evidence="2" key="1">
    <citation type="journal article" date="2015" name="Nature">
        <title>Complex archaea that bridge the gap between prokaryotes and eukaryotes.</title>
        <authorList>
            <person name="Spang A."/>
            <person name="Saw J.H."/>
            <person name="Jorgensen S.L."/>
            <person name="Zaremba-Niedzwiedzka K."/>
            <person name="Martijn J."/>
            <person name="Lind A.E."/>
            <person name="van Eijk R."/>
            <person name="Schleper C."/>
            <person name="Guy L."/>
            <person name="Ettema T.J."/>
        </authorList>
    </citation>
    <scope>NUCLEOTIDE SEQUENCE</scope>
</reference>
<dbReference type="InterPro" id="IPR036207">
    <property type="entry name" value="B-form_Ocr"/>
</dbReference>
<dbReference type="EMBL" id="LAZR01051943">
    <property type="protein sequence ID" value="KKK84065.1"/>
    <property type="molecule type" value="Genomic_DNA"/>
</dbReference>
<sequence>MSQSLYEIIKLAREELRGRAKDNKDETEPHDSIHEIADSSVPVYTGDLLQLAADNLELATAKPELGPAFDGSPTPVNIVAANVFEAIEAGLWEEWKEIESEREDAELEETG</sequence>
<accession>A0A0F8ZDN8</accession>
<dbReference type="Gene3D" id="1.20.120.780">
    <property type="entry name" value="DNA mimic ocr"/>
    <property type="match status" value="1"/>
</dbReference>
<gene>
    <name evidence="2" type="ORF">LCGC14_2787120</name>
</gene>
<dbReference type="SUPFAM" id="SSF101059">
    <property type="entry name" value="B-form DNA mimic Ocr"/>
    <property type="match status" value="1"/>
</dbReference>
<feature type="region of interest" description="Disordered" evidence="1">
    <location>
        <begin position="18"/>
        <end position="37"/>
    </location>
</feature>
<dbReference type="AlphaFoldDB" id="A0A0F8ZDN8"/>
<evidence type="ECO:0000256" key="1">
    <source>
        <dbReference type="SAM" id="MobiDB-lite"/>
    </source>
</evidence>
<protein>
    <submittedName>
        <fullName evidence="2">Uncharacterized protein</fullName>
    </submittedName>
</protein>
<organism evidence="2">
    <name type="scientific">marine sediment metagenome</name>
    <dbReference type="NCBI Taxonomy" id="412755"/>
    <lineage>
        <taxon>unclassified sequences</taxon>
        <taxon>metagenomes</taxon>
        <taxon>ecological metagenomes</taxon>
    </lineage>
</organism>
<comment type="caution">
    <text evidence="2">The sequence shown here is derived from an EMBL/GenBank/DDBJ whole genome shotgun (WGS) entry which is preliminary data.</text>
</comment>
<evidence type="ECO:0000313" key="2">
    <source>
        <dbReference type="EMBL" id="KKK84065.1"/>
    </source>
</evidence>
<proteinExistence type="predicted"/>
<name>A0A0F8ZDN8_9ZZZZ</name>